<dbReference type="OrthoDB" id="5597935at2759"/>
<comment type="caution">
    <text evidence="1">The sequence shown here is derived from an EMBL/GenBank/DDBJ whole genome shotgun (WGS) entry which is preliminary data.</text>
</comment>
<sequence length="194" mass="22555">MSEIHAGACLNSDIQFKNHNLELEVARHQTDTNSENNTASIWDVECQNSTIDVRKFEHYIVNASSSLYGDAFLSLDQQGIKISNKVHQCKLMKKLITQEEYIQEHENLHQKMIFSSYLQLQKTSGIVDKNVFNDYFGPFAGRAYKWDVSKSKKISKLNINNESFKQLCEVYRIDKKQANTIILTRPFEILQRQM</sequence>
<evidence type="ECO:0000313" key="1">
    <source>
        <dbReference type="EMBL" id="RHZ79490.1"/>
    </source>
</evidence>
<dbReference type="AlphaFoldDB" id="A0A397J3N2"/>
<name>A0A397J3N2_9GLOM</name>
<gene>
    <name evidence="1" type="ORF">Glove_144g66</name>
</gene>
<organism evidence="1 2">
    <name type="scientific">Diversispora epigaea</name>
    <dbReference type="NCBI Taxonomy" id="1348612"/>
    <lineage>
        <taxon>Eukaryota</taxon>
        <taxon>Fungi</taxon>
        <taxon>Fungi incertae sedis</taxon>
        <taxon>Mucoromycota</taxon>
        <taxon>Glomeromycotina</taxon>
        <taxon>Glomeromycetes</taxon>
        <taxon>Diversisporales</taxon>
        <taxon>Diversisporaceae</taxon>
        <taxon>Diversispora</taxon>
    </lineage>
</organism>
<protein>
    <submittedName>
        <fullName evidence="1">Uncharacterized protein</fullName>
    </submittedName>
</protein>
<keyword evidence="2" id="KW-1185">Reference proteome</keyword>
<dbReference type="EMBL" id="PQFF01000135">
    <property type="protein sequence ID" value="RHZ79490.1"/>
    <property type="molecule type" value="Genomic_DNA"/>
</dbReference>
<dbReference type="Proteomes" id="UP000266861">
    <property type="component" value="Unassembled WGS sequence"/>
</dbReference>
<reference evidence="1 2" key="1">
    <citation type="submission" date="2018-08" db="EMBL/GenBank/DDBJ databases">
        <title>Genome and evolution of the arbuscular mycorrhizal fungus Diversispora epigaea (formerly Glomus versiforme) and its bacterial endosymbionts.</title>
        <authorList>
            <person name="Sun X."/>
            <person name="Fei Z."/>
            <person name="Harrison M."/>
        </authorList>
    </citation>
    <scope>NUCLEOTIDE SEQUENCE [LARGE SCALE GENOMIC DNA]</scope>
    <source>
        <strain evidence="1 2">IT104</strain>
    </source>
</reference>
<evidence type="ECO:0000313" key="2">
    <source>
        <dbReference type="Proteomes" id="UP000266861"/>
    </source>
</evidence>
<proteinExistence type="predicted"/>
<accession>A0A397J3N2</accession>